<proteinExistence type="predicted"/>
<keyword evidence="3" id="KW-1185">Reference proteome</keyword>
<dbReference type="Pfam" id="PF11827">
    <property type="entry name" value="DUF3347"/>
    <property type="match status" value="1"/>
</dbReference>
<comment type="caution">
    <text evidence="2">The sequence shown here is derived from an EMBL/GenBank/DDBJ whole genome shotgun (WGS) entry which is preliminary data.</text>
</comment>
<gene>
    <name evidence="2" type="ORF">ES724_02660</name>
</gene>
<protein>
    <submittedName>
        <fullName evidence="2">DUF3347 domain-containing protein</fullName>
    </submittedName>
</protein>
<dbReference type="RefSeq" id="WP_146929218.1">
    <property type="nucleotide sequence ID" value="NZ_CBCSHZ010000001.1"/>
</dbReference>
<dbReference type="PROSITE" id="PS51257">
    <property type="entry name" value="PROKAR_LIPOPROTEIN"/>
    <property type="match status" value="1"/>
</dbReference>
<dbReference type="Proteomes" id="UP000321367">
    <property type="component" value="Unassembled WGS sequence"/>
</dbReference>
<name>A0A5C6ZVW6_9FLAO</name>
<reference evidence="2 3" key="1">
    <citation type="submission" date="2019-08" db="EMBL/GenBank/DDBJ databases">
        <title>Genome sequence of Gillisia hiemivivida IC154 (type strain).</title>
        <authorList>
            <person name="Bowman J.P."/>
        </authorList>
    </citation>
    <scope>NUCLEOTIDE SEQUENCE [LARGE SCALE GENOMIC DNA]</scope>
    <source>
        <strain evidence="2 3">IC154</strain>
    </source>
</reference>
<feature type="domain" description="DUF3347" evidence="1">
    <location>
        <begin position="67"/>
        <end position="157"/>
    </location>
</feature>
<accession>A0A5C6ZVW6</accession>
<evidence type="ECO:0000259" key="1">
    <source>
        <dbReference type="Pfam" id="PF11827"/>
    </source>
</evidence>
<evidence type="ECO:0000313" key="3">
    <source>
        <dbReference type="Proteomes" id="UP000321367"/>
    </source>
</evidence>
<dbReference type="AlphaFoldDB" id="A0A5C6ZVW6"/>
<dbReference type="OrthoDB" id="5513217at2"/>
<sequence length="202" mass="22410">MKKARTTMGALIMTLVTITAISCKDANQDNGAAEPMSNEMYQEDGTKNADSERLMANDSGNTASDAIIDNYLKIKNALVADNQEEAAKAGGMLVANFDDFDTSGYSSEEQQELKDIIEDAKEHAEHISESPMEHQREHFGILSKDVIDMIAITGTDKKLYQDFCPMYNDKKGAQWLSSSEEIKNPYFGSKMMNCGEVQKQIN</sequence>
<dbReference type="InterPro" id="IPR021782">
    <property type="entry name" value="DUF3347"/>
</dbReference>
<dbReference type="EMBL" id="VORY01000002">
    <property type="protein sequence ID" value="TXD95073.1"/>
    <property type="molecule type" value="Genomic_DNA"/>
</dbReference>
<organism evidence="2 3">
    <name type="scientific">Gillisia hiemivivida</name>
    <dbReference type="NCBI Taxonomy" id="291190"/>
    <lineage>
        <taxon>Bacteria</taxon>
        <taxon>Pseudomonadati</taxon>
        <taxon>Bacteroidota</taxon>
        <taxon>Flavobacteriia</taxon>
        <taxon>Flavobacteriales</taxon>
        <taxon>Flavobacteriaceae</taxon>
        <taxon>Gillisia</taxon>
    </lineage>
</organism>
<evidence type="ECO:0000313" key="2">
    <source>
        <dbReference type="EMBL" id="TXD95073.1"/>
    </source>
</evidence>